<keyword evidence="1" id="KW-0853">WD repeat</keyword>
<feature type="repeat" description="WD" evidence="1">
    <location>
        <begin position="340"/>
        <end position="362"/>
    </location>
</feature>
<evidence type="ECO:0000313" key="3">
    <source>
        <dbReference type="EMBL" id="KAJ6228786.1"/>
    </source>
</evidence>
<dbReference type="PANTHER" id="PTHR45521:SF2">
    <property type="entry name" value="TRANSDUCIN_WD40 REPEAT-LIKE SUPERFAMILY PROTEIN"/>
    <property type="match status" value="1"/>
</dbReference>
<accession>A0ABQ8X8A0</accession>
<comment type="caution">
    <text evidence="3">The sequence shown here is derived from an EMBL/GenBank/DDBJ whole genome shotgun (WGS) entry which is preliminary data.</text>
</comment>
<dbReference type="Proteomes" id="UP001150062">
    <property type="component" value="Unassembled WGS sequence"/>
</dbReference>
<keyword evidence="4" id="KW-1185">Reference proteome</keyword>
<dbReference type="Gene3D" id="1.25.40.470">
    <property type="match status" value="1"/>
</dbReference>
<dbReference type="Gene3D" id="2.130.10.10">
    <property type="entry name" value="YVTN repeat-like/Quinoprotein amine dehydrogenase"/>
    <property type="match status" value="2"/>
</dbReference>
<gene>
    <name evidence="3" type="ORF">M0813_08279</name>
</gene>
<name>A0ABQ8X8A0_9EUKA</name>
<dbReference type="PANTHER" id="PTHR45521">
    <property type="entry name" value="TSET COMPLEX MEMBER TSTF"/>
    <property type="match status" value="1"/>
</dbReference>
<dbReference type="InterPro" id="IPR036322">
    <property type="entry name" value="WD40_repeat_dom_sf"/>
</dbReference>
<feature type="region of interest" description="Disordered" evidence="2">
    <location>
        <begin position="790"/>
        <end position="810"/>
    </location>
</feature>
<dbReference type="SUPFAM" id="SSF50978">
    <property type="entry name" value="WD40 repeat-like"/>
    <property type="match status" value="1"/>
</dbReference>
<feature type="region of interest" description="Disordered" evidence="2">
    <location>
        <begin position="540"/>
        <end position="563"/>
    </location>
</feature>
<feature type="compositionally biased region" description="Basic residues" evidence="2">
    <location>
        <begin position="686"/>
        <end position="700"/>
    </location>
</feature>
<dbReference type="InterPro" id="IPR015943">
    <property type="entry name" value="WD40/YVTN_repeat-like_dom_sf"/>
</dbReference>
<reference evidence="3" key="1">
    <citation type="submission" date="2022-08" db="EMBL/GenBank/DDBJ databases">
        <title>Novel sulfate-reducing endosymbionts in the free-living metamonad Anaeramoeba.</title>
        <authorList>
            <person name="Jerlstrom-Hultqvist J."/>
            <person name="Cepicka I."/>
            <person name="Gallot-Lavallee L."/>
            <person name="Salas-Leiva D."/>
            <person name="Curtis B.A."/>
            <person name="Zahonova K."/>
            <person name="Pipaliya S."/>
            <person name="Dacks J."/>
            <person name="Roger A.J."/>
        </authorList>
    </citation>
    <scope>NUCLEOTIDE SEQUENCE</scope>
    <source>
        <strain evidence="3">Schooner1</strain>
    </source>
</reference>
<evidence type="ECO:0000313" key="4">
    <source>
        <dbReference type="Proteomes" id="UP001150062"/>
    </source>
</evidence>
<dbReference type="InterPro" id="IPR053290">
    <property type="entry name" value="TSET_complex_member"/>
</dbReference>
<feature type="region of interest" description="Disordered" evidence="2">
    <location>
        <begin position="79"/>
        <end position="152"/>
    </location>
</feature>
<evidence type="ECO:0000256" key="2">
    <source>
        <dbReference type="SAM" id="MobiDB-lite"/>
    </source>
</evidence>
<protein>
    <submittedName>
        <fullName evidence="3">Tset complex member tstf</fullName>
    </submittedName>
</protein>
<feature type="compositionally biased region" description="Low complexity" evidence="2">
    <location>
        <begin position="89"/>
        <end position="99"/>
    </location>
</feature>
<feature type="compositionally biased region" description="Polar residues" evidence="2">
    <location>
        <begin position="547"/>
        <end position="562"/>
    </location>
</feature>
<dbReference type="PROSITE" id="PS50082">
    <property type="entry name" value="WD_REPEATS_2"/>
    <property type="match status" value="1"/>
</dbReference>
<proteinExistence type="predicted"/>
<feature type="region of interest" description="Disordered" evidence="2">
    <location>
        <begin position="679"/>
        <end position="716"/>
    </location>
</feature>
<organism evidence="3 4">
    <name type="scientific">Anaeramoeba flamelloides</name>
    <dbReference type="NCBI Taxonomy" id="1746091"/>
    <lineage>
        <taxon>Eukaryota</taxon>
        <taxon>Metamonada</taxon>
        <taxon>Anaeramoebidae</taxon>
        <taxon>Anaeramoeba</taxon>
    </lineage>
</organism>
<dbReference type="EMBL" id="JAOAOG010000325">
    <property type="protein sequence ID" value="KAJ6228786.1"/>
    <property type="molecule type" value="Genomic_DNA"/>
</dbReference>
<sequence>MEIDPFFQSLTDSKQHHLCAHPTRPWVVSTDQKEQIFIWNYATQQLEHSFSLSKLSNLKKLDSISENLFANKPTSKSPLFKDSVTGLGSSRSSNISSSSTNEQKQKQLDPKQSPQQSQQLQPKETQNAKMQDNLTRPQPTQPVNKTSIKSESNNASLDTSEIVSIFFQDSDSIFWWAKNNCSEDQIKEFCSILFESMFSLLIIVTKKLIIFWDYVTQKWSQCSIKENIGKGEVIQAIIVPIKTWIVLGFSDGTVRIFDYLTLEKLKNFQCSNKEISSLQIVHESRNKNSNKRSNRNAKKGKNSILNKQKSFEINKNKNSKKAFLSSVNWYDFFPIDPFNLLVGSEDGTLVIWSINRESLIYTLQDQQGKGIVFVIKSVVGHGESFLVSMKDRSLSIFECHKNSNVMIKATLKSKNNYVYGTSLLSHGANQFLLITNKGELILIKQEESQLIERSVMDLHQFIEAQLEQYFITKKDFKKKKFSKLTITNFVSHPLRRETCFITTFSGIIGFNLINYKKLNNSFAVSKGWARAFPKNNTNVHIKKDNISNDGNGKNTKSNNQESIQDKNKKHLFFCENKTLRIVPLNKAPNLVCDSNYLFSKDNRSIELPYPANENLGVESQISGCDKYLSIFYPSKREYFIYRITDLKLIGRGYTMGLAWNTNIHSSAFAILIPPREEENNDLDSKKNRKKKKRIFKKNSKKNMNNNNNNNNENDQLNLSRNTKLIIQKIEANGVIMKERCKEIEINNKITRIWSGLLLGIEFEKKKPTNERDDLNFPIEKIKTNDINELKNNNYHSQNTKKKNQYINSQSTKQKKKKKKFQFFHWDLFQLLPGVFPSFENISFDPTGHFCLINYGISGGMVFHLPEQFRLLHTISNPIESSVWFNGTLFIATSNKIIAYFFHEKEIGQIEIASFEPYKVIKDDFPKDNKISYVEKYKQGIDTFENFRPTNTISLITIIEDQLCAFDQMYNIHLISLNFPLVKFRLTLQAGMIEEAVKWASWVTKVKHQEIAYTLENRGFPKFCLQLDGLSLSSKILICSRNKLWNEGDQILLKINVSELKNEELIIYEKSILKFGKKAWNNNIMKIAENAFQLASEFNTKNYQYLAMLYKQLGQREKLIELFKKGQNWDENAIYITGSLLGGQALLRGFMLNQNYPLAGALISHQNVPQQNQKKVLHIWNTNIKQTDEHNDNTWIGLN</sequence>
<feature type="compositionally biased region" description="Low complexity" evidence="2">
    <location>
        <begin position="110"/>
        <end position="123"/>
    </location>
</feature>
<dbReference type="InterPro" id="IPR001680">
    <property type="entry name" value="WD40_rpt"/>
</dbReference>
<evidence type="ECO:0000256" key="1">
    <source>
        <dbReference type="PROSITE-ProRule" id="PRU00221"/>
    </source>
</evidence>
<feature type="compositionally biased region" description="Low complexity" evidence="2">
    <location>
        <begin position="701"/>
        <end position="713"/>
    </location>
</feature>
<feature type="compositionally biased region" description="Polar residues" evidence="2">
    <location>
        <begin position="124"/>
        <end position="152"/>
    </location>
</feature>